<protein>
    <recommendedName>
        <fullName evidence="4">Amino acid transporter</fullName>
    </recommendedName>
</protein>
<evidence type="ECO:0000313" key="3">
    <source>
        <dbReference type="RefSeq" id="WP_028312934.1"/>
    </source>
</evidence>
<keyword evidence="2" id="KW-1185">Reference proteome</keyword>
<evidence type="ECO:0000313" key="2">
    <source>
        <dbReference type="Proteomes" id="UP000675920"/>
    </source>
</evidence>
<evidence type="ECO:0008006" key="4">
    <source>
        <dbReference type="Google" id="ProtNLM"/>
    </source>
</evidence>
<dbReference type="Proteomes" id="UP000675920">
    <property type="component" value="Unplaced"/>
</dbReference>
<dbReference type="OrthoDB" id="8549575at2"/>
<keyword evidence="1" id="KW-0812">Transmembrane</keyword>
<name>A0A8B6X6K0_9BURK</name>
<organism evidence="2 3">
    <name type="scientific">Derxia gummosa DSM 723</name>
    <dbReference type="NCBI Taxonomy" id="1121388"/>
    <lineage>
        <taxon>Bacteria</taxon>
        <taxon>Pseudomonadati</taxon>
        <taxon>Pseudomonadota</taxon>
        <taxon>Betaproteobacteria</taxon>
        <taxon>Burkholderiales</taxon>
        <taxon>Alcaligenaceae</taxon>
        <taxon>Derxia</taxon>
    </lineage>
</organism>
<keyword evidence="1" id="KW-1133">Transmembrane helix</keyword>
<proteinExistence type="predicted"/>
<reference evidence="3" key="1">
    <citation type="submission" date="2025-08" db="UniProtKB">
        <authorList>
            <consortium name="RefSeq"/>
        </authorList>
    </citation>
    <scope>IDENTIFICATION</scope>
</reference>
<dbReference type="RefSeq" id="WP_028312934.1">
    <property type="nucleotide sequence ID" value="NZ_KI519499.1"/>
</dbReference>
<accession>A0A8B6X6K0</accession>
<evidence type="ECO:0000256" key="1">
    <source>
        <dbReference type="SAM" id="Phobius"/>
    </source>
</evidence>
<sequence length="84" mass="9400">MQATLNLLQWPAMAVTLLAAWLVASASQQRRRIGFWCYLGSNALWVTWGVTTGSWALVLLQFGLAAMNLRGMRKNSRSSKQTKD</sequence>
<keyword evidence="1" id="KW-0472">Membrane</keyword>
<feature type="transmembrane region" description="Helical" evidence="1">
    <location>
        <begin position="42"/>
        <end position="67"/>
    </location>
</feature>
<dbReference type="AlphaFoldDB" id="A0A8B6X6K0"/>